<organism evidence="3 4">
    <name type="scientific">Natranaeroarchaeum sulfidigenes</name>
    <dbReference type="NCBI Taxonomy" id="2784880"/>
    <lineage>
        <taxon>Archaea</taxon>
        <taxon>Methanobacteriati</taxon>
        <taxon>Methanobacteriota</taxon>
        <taxon>Stenosarchaea group</taxon>
        <taxon>Halobacteria</taxon>
        <taxon>Halobacteriales</taxon>
        <taxon>Natronoarchaeaceae</taxon>
        <taxon>Natranaeroarchaeum</taxon>
    </lineage>
</organism>
<keyword evidence="3" id="KW-0489">Methyltransferase</keyword>
<dbReference type="Pfam" id="PF08241">
    <property type="entry name" value="Methyltransf_11"/>
    <property type="match status" value="1"/>
</dbReference>
<protein>
    <submittedName>
        <fullName evidence="3">SAM-dependent methyltransferase</fullName>
    </submittedName>
</protein>
<dbReference type="InterPro" id="IPR029063">
    <property type="entry name" value="SAM-dependent_MTases_sf"/>
</dbReference>
<dbReference type="GO" id="GO:0032259">
    <property type="term" value="P:methylation"/>
    <property type="evidence" value="ECO:0007669"/>
    <property type="project" value="UniProtKB-KW"/>
</dbReference>
<evidence type="ECO:0000313" key="4">
    <source>
        <dbReference type="Proteomes" id="UP000663586"/>
    </source>
</evidence>
<dbReference type="GO" id="GO:0008168">
    <property type="term" value="F:methyltransferase activity"/>
    <property type="evidence" value="ECO:0007669"/>
    <property type="project" value="UniProtKB-KW"/>
</dbReference>
<dbReference type="PANTHER" id="PTHR44068:SF11">
    <property type="entry name" value="GERANYL DIPHOSPHATE 2-C-METHYLTRANSFERASE"/>
    <property type="match status" value="1"/>
</dbReference>
<keyword evidence="4" id="KW-1185">Reference proteome</keyword>
<dbReference type="Gene3D" id="3.40.50.150">
    <property type="entry name" value="Vaccinia Virus protein VP39"/>
    <property type="match status" value="1"/>
</dbReference>
<dbReference type="KEGG" id="hara:AArcS_1110"/>
<dbReference type="EMBL" id="CP064786">
    <property type="protein sequence ID" value="QSG02330.1"/>
    <property type="molecule type" value="Genomic_DNA"/>
</dbReference>
<feature type="domain" description="Methyltransferase type 11" evidence="2">
    <location>
        <begin position="68"/>
        <end position="167"/>
    </location>
</feature>
<evidence type="ECO:0000259" key="2">
    <source>
        <dbReference type="Pfam" id="PF08241"/>
    </source>
</evidence>
<keyword evidence="1 3" id="KW-0808">Transferase</keyword>
<dbReference type="Proteomes" id="UP000663586">
    <property type="component" value="Chromosome"/>
</dbReference>
<accession>A0A897MJQ1</accession>
<sequence length="287" mass="31835">MGERDSDAVSGVYDELQDSHERMWDEQGHRGLHYGYHDDDHDDPASAVENTTRVLATLAEIGPDDRVLDLGCGAGAASIWIAAERGAEVVGIDVNDGLLEAAREYARDSDVMDSVMFRTDDFYELSTVENESIDVVWGLEAFCHSRADDTVLEQIHRVLAPGGRLVVGDLFQRSRNLDDREANRLGRVDDGFGVDVTRIDVFEAALADTGFENVSIRDVTEAVRPSVRRRGITGFVNYPIQRLRGLFGGGDDRELALYRASYDIYKLIGGGALGYYIVTADHYHEED</sequence>
<dbReference type="PANTHER" id="PTHR44068">
    <property type="entry name" value="ZGC:194242"/>
    <property type="match status" value="1"/>
</dbReference>
<dbReference type="InterPro" id="IPR050447">
    <property type="entry name" value="Erg6_SMT_methyltransf"/>
</dbReference>
<reference evidence="3" key="1">
    <citation type="submission" date="2020-11" db="EMBL/GenBank/DDBJ databases">
        <title>Carbohydrate-dependent, anaerobic sulfur respiration: A novel catabolism in halophilic archaea.</title>
        <authorList>
            <person name="Sorokin D.Y."/>
            <person name="Messina E."/>
            <person name="Smedile F."/>
            <person name="La Cono V."/>
            <person name="Hallsworth J.E."/>
            <person name="Yakimov M.M."/>
        </authorList>
    </citation>
    <scope>NUCLEOTIDE SEQUENCE</scope>
    <source>
        <strain evidence="3">AArc-S</strain>
    </source>
</reference>
<evidence type="ECO:0000256" key="1">
    <source>
        <dbReference type="ARBA" id="ARBA00022679"/>
    </source>
</evidence>
<dbReference type="RefSeq" id="WP_238479482.1">
    <property type="nucleotide sequence ID" value="NZ_CP064786.1"/>
</dbReference>
<dbReference type="CDD" id="cd02440">
    <property type="entry name" value="AdoMet_MTases"/>
    <property type="match status" value="1"/>
</dbReference>
<dbReference type="SUPFAM" id="SSF53335">
    <property type="entry name" value="S-adenosyl-L-methionine-dependent methyltransferases"/>
    <property type="match status" value="1"/>
</dbReference>
<dbReference type="InterPro" id="IPR013216">
    <property type="entry name" value="Methyltransf_11"/>
</dbReference>
<evidence type="ECO:0000313" key="3">
    <source>
        <dbReference type="EMBL" id="QSG02330.1"/>
    </source>
</evidence>
<gene>
    <name evidence="3" type="ORF">AArcS_1110</name>
</gene>
<dbReference type="GeneID" id="70684494"/>
<dbReference type="AlphaFoldDB" id="A0A897MJQ1"/>
<name>A0A897MJQ1_9EURY</name>
<proteinExistence type="predicted"/>